<organism evidence="2">
    <name type="scientific">Candidatus Methanophagaceae archaeon ANME-1 ERB6</name>
    <dbReference type="NCBI Taxonomy" id="2759912"/>
    <lineage>
        <taxon>Archaea</taxon>
        <taxon>Methanobacteriati</taxon>
        <taxon>Methanobacteriota</taxon>
        <taxon>Stenosarchaea group</taxon>
        <taxon>Methanomicrobia</taxon>
        <taxon>Candidatus Methanophagales</taxon>
        <taxon>Candidatus Methanophagaceae</taxon>
    </lineage>
</organism>
<dbReference type="GO" id="GO:0006355">
    <property type="term" value="P:regulation of DNA-templated transcription"/>
    <property type="evidence" value="ECO:0007669"/>
    <property type="project" value="InterPro"/>
</dbReference>
<reference evidence="2" key="1">
    <citation type="submission" date="2020-06" db="EMBL/GenBank/DDBJ databases">
        <title>Unique genomic features of the anaerobic methanotrophic archaea.</title>
        <authorList>
            <person name="Chadwick G.L."/>
            <person name="Skennerton C.T."/>
            <person name="Laso-Perez R."/>
            <person name="Leu A.O."/>
            <person name="Speth D.R."/>
            <person name="Yu H."/>
            <person name="Morgan-Lang C."/>
            <person name="Hatzenpichler R."/>
            <person name="Goudeau D."/>
            <person name="Malmstrom R."/>
            <person name="Brazelton W.J."/>
            <person name="Woyke T."/>
            <person name="Hallam S.J."/>
            <person name="Tyson G.W."/>
            <person name="Wegener G."/>
            <person name="Boetius A."/>
            <person name="Orphan V."/>
        </authorList>
    </citation>
    <scope>NUCLEOTIDE SEQUENCE</scope>
</reference>
<dbReference type="EMBL" id="MT631525">
    <property type="protein sequence ID" value="QNO52906.1"/>
    <property type="molecule type" value="Genomic_DNA"/>
</dbReference>
<evidence type="ECO:0000313" key="1">
    <source>
        <dbReference type="EMBL" id="QNO51114.1"/>
    </source>
</evidence>
<dbReference type="AlphaFoldDB" id="A0A7G9YY22"/>
<protein>
    <recommendedName>
        <fullName evidence="3">Ribbon-helix-helix protein CopG domain-containing protein</fullName>
    </recommendedName>
</protein>
<dbReference type="Gene3D" id="1.10.1220.10">
    <property type="entry name" value="Met repressor-like"/>
    <property type="match status" value="1"/>
</dbReference>
<name>A0A7G9YY22_9EURY</name>
<dbReference type="EMBL" id="MT631461">
    <property type="protein sequence ID" value="QNO51114.1"/>
    <property type="molecule type" value="Genomic_DNA"/>
</dbReference>
<sequence length="100" mass="11495">MIKLEIALRLPEGLIEKADILAKLEYKNRTEIIKSALKEYIGRIENIEKLKERATELYLADKLEYNELVIIIGRQNAESVKASKRILDRGNKVAKDIARS</sequence>
<evidence type="ECO:0008006" key="3">
    <source>
        <dbReference type="Google" id="ProtNLM"/>
    </source>
</evidence>
<gene>
    <name evidence="1" type="ORF">OLNPMGDC_00005</name>
    <name evidence="2" type="ORF">PANBHIFL_00021</name>
</gene>
<evidence type="ECO:0000313" key="2">
    <source>
        <dbReference type="EMBL" id="QNO52906.1"/>
    </source>
</evidence>
<proteinExistence type="predicted"/>
<dbReference type="InterPro" id="IPR013321">
    <property type="entry name" value="Arc_rbn_hlx_hlx"/>
</dbReference>
<accession>A0A7G9YY22</accession>